<evidence type="ECO:0000313" key="3">
    <source>
        <dbReference type="Proteomes" id="UP000276133"/>
    </source>
</evidence>
<keyword evidence="1" id="KW-0472">Membrane</keyword>
<proteinExistence type="predicted"/>
<feature type="transmembrane region" description="Helical" evidence="1">
    <location>
        <begin position="12"/>
        <end position="29"/>
    </location>
</feature>
<keyword evidence="3" id="KW-1185">Reference proteome</keyword>
<comment type="caution">
    <text evidence="2">The sequence shown here is derived from an EMBL/GenBank/DDBJ whole genome shotgun (WGS) entry which is preliminary data.</text>
</comment>
<keyword evidence="1" id="KW-0812">Transmembrane</keyword>
<dbReference type="Proteomes" id="UP000276133">
    <property type="component" value="Unassembled WGS sequence"/>
</dbReference>
<accession>A0A3M7T0G7</accession>
<protein>
    <submittedName>
        <fullName evidence="2">Uncharacterized protein</fullName>
    </submittedName>
</protein>
<gene>
    <name evidence="2" type="ORF">BpHYR1_048140</name>
</gene>
<reference evidence="2 3" key="1">
    <citation type="journal article" date="2018" name="Sci. Rep.">
        <title>Genomic signatures of local adaptation to the degree of environmental predictability in rotifers.</title>
        <authorList>
            <person name="Franch-Gras L."/>
            <person name="Hahn C."/>
            <person name="Garcia-Roger E.M."/>
            <person name="Carmona M.J."/>
            <person name="Serra M."/>
            <person name="Gomez A."/>
        </authorList>
    </citation>
    <scope>NUCLEOTIDE SEQUENCE [LARGE SCALE GENOMIC DNA]</scope>
    <source>
        <strain evidence="2">HYR1</strain>
    </source>
</reference>
<evidence type="ECO:0000313" key="2">
    <source>
        <dbReference type="EMBL" id="RNA41445.1"/>
    </source>
</evidence>
<dbReference type="AlphaFoldDB" id="A0A3M7T0G7"/>
<organism evidence="2 3">
    <name type="scientific">Brachionus plicatilis</name>
    <name type="common">Marine rotifer</name>
    <name type="synonym">Brachionus muelleri</name>
    <dbReference type="NCBI Taxonomy" id="10195"/>
    <lineage>
        <taxon>Eukaryota</taxon>
        <taxon>Metazoa</taxon>
        <taxon>Spiralia</taxon>
        <taxon>Gnathifera</taxon>
        <taxon>Rotifera</taxon>
        <taxon>Eurotatoria</taxon>
        <taxon>Monogononta</taxon>
        <taxon>Pseudotrocha</taxon>
        <taxon>Ploima</taxon>
        <taxon>Brachionidae</taxon>
        <taxon>Brachionus</taxon>
    </lineage>
</organism>
<evidence type="ECO:0000256" key="1">
    <source>
        <dbReference type="SAM" id="Phobius"/>
    </source>
</evidence>
<keyword evidence="1" id="KW-1133">Transmembrane helix</keyword>
<dbReference type="EMBL" id="REGN01000502">
    <property type="protein sequence ID" value="RNA41445.1"/>
    <property type="molecule type" value="Genomic_DNA"/>
</dbReference>
<sequence>MISNYFEHLMTFVDVLFCVFELMLSYSFVRCCSIINRNTALAHALNLVHVQNMSLEHAVKFKNALTWTRWYLMHAPELCFDLYCSKSNKRIRKKVKKFYCHKKIIKFDISFLETLVGIFNGYRNKWRFVESLNYIGLFFFSLKNSLGKN</sequence>
<name>A0A3M7T0G7_BRAPC</name>